<sequence>MKYTIKPVALALLFTGLAACEAEIEREFPADANGEADFSVYVALGDSYSAGTSDARLNRVGQVNSFPAIIADKMAAVTPDFTFNQPLLPEGTVNGTLLFRGLVNGLPNIAAKTDGISANDAGAPVSGTFQNLAVPGARVADLTSTSMISDDATYYFNRFKAAGQSPVQMAAAQKPTFFTLFIGK</sequence>
<feature type="chain" id="PRO_5004082147" evidence="1">
    <location>
        <begin position="22"/>
        <end position="184"/>
    </location>
</feature>
<proteinExistence type="predicted"/>
<evidence type="ECO:0000256" key="1">
    <source>
        <dbReference type="SAM" id="SignalP"/>
    </source>
</evidence>
<keyword evidence="3" id="KW-1185">Reference proteome</keyword>
<evidence type="ECO:0000313" key="3">
    <source>
        <dbReference type="Proteomes" id="UP000011910"/>
    </source>
</evidence>
<dbReference type="Proteomes" id="UP000011910">
    <property type="component" value="Unassembled WGS sequence"/>
</dbReference>
<keyword evidence="1" id="KW-0732">Signal</keyword>
<gene>
    <name evidence="2" type="ORF">ADICEAN_03924</name>
</gene>
<dbReference type="AlphaFoldDB" id="M7NGI3"/>
<name>M7NGI3_9BACT</name>
<protein>
    <submittedName>
        <fullName evidence="2">Uncharacterized protein</fullName>
    </submittedName>
</protein>
<dbReference type="SUPFAM" id="SSF52266">
    <property type="entry name" value="SGNH hydrolase"/>
    <property type="match status" value="1"/>
</dbReference>
<dbReference type="InterPro" id="IPR036514">
    <property type="entry name" value="SGNH_hydro_sf"/>
</dbReference>
<dbReference type="STRING" id="1279009.ADICEAN_03924"/>
<evidence type="ECO:0000313" key="2">
    <source>
        <dbReference type="EMBL" id="EMR00945.1"/>
    </source>
</evidence>
<dbReference type="OrthoDB" id="9764164at2"/>
<reference evidence="2 3" key="1">
    <citation type="journal article" date="2013" name="Genome Announc.">
        <title>Draft Genome Sequence of Cesiribacter andamanensis Strain AMV16T, Isolated from a Soil Sample from a Mud Volcano in the Andaman Islands, India.</title>
        <authorList>
            <person name="Shivaji S."/>
            <person name="Ara S."/>
            <person name="Begum Z."/>
            <person name="Srinivas T.N."/>
            <person name="Singh A."/>
            <person name="Kumar Pinnaka A."/>
        </authorList>
    </citation>
    <scope>NUCLEOTIDE SEQUENCE [LARGE SCALE GENOMIC DNA]</scope>
    <source>
        <strain evidence="2 3">AMV16</strain>
    </source>
</reference>
<dbReference type="RefSeq" id="WP_009197301.1">
    <property type="nucleotide sequence ID" value="NZ_AODQ01000163.1"/>
</dbReference>
<dbReference type="Gene3D" id="3.40.50.1110">
    <property type="entry name" value="SGNH hydrolase"/>
    <property type="match status" value="1"/>
</dbReference>
<dbReference type="PROSITE" id="PS51257">
    <property type="entry name" value="PROKAR_LIPOPROTEIN"/>
    <property type="match status" value="1"/>
</dbReference>
<feature type="signal peptide" evidence="1">
    <location>
        <begin position="1"/>
        <end position="21"/>
    </location>
</feature>
<dbReference type="eggNOG" id="COG3240">
    <property type="taxonomic scope" value="Bacteria"/>
</dbReference>
<dbReference type="GO" id="GO:0016788">
    <property type="term" value="F:hydrolase activity, acting on ester bonds"/>
    <property type="evidence" value="ECO:0007669"/>
    <property type="project" value="UniProtKB-ARBA"/>
</dbReference>
<accession>M7NGI3</accession>
<organism evidence="2 3">
    <name type="scientific">Cesiribacter andamanensis AMV16</name>
    <dbReference type="NCBI Taxonomy" id="1279009"/>
    <lineage>
        <taxon>Bacteria</taxon>
        <taxon>Pseudomonadati</taxon>
        <taxon>Bacteroidota</taxon>
        <taxon>Cytophagia</taxon>
        <taxon>Cytophagales</taxon>
        <taxon>Cesiribacteraceae</taxon>
        <taxon>Cesiribacter</taxon>
    </lineage>
</organism>
<dbReference type="EMBL" id="AODQ01000163">
    <property type="protein sequence ID" value="EMR00945.1"/>
    <property type="molecule type" value="Genomic_DNA"/>
</dbReference>
<comment type="caution">
    <text evidence="2">The sequence shown here is derived from an EMBL/GenBank/DDBJ whole genome shotgun (WGS) entry which is preliminary data.</text>
</comment>